<keyword evidence="1" id="KW-0175">Coiled coil</keyword>
<organism evidence="3 4">
    <name type="scientific">Riccia sorocarpa</name>
    <dbReference type="NCBI Taxonomy" id="122646"/>
    <lineage>
        <taxon>Eukaryota</taxon>
        <taxon>Viridiplantae</taxon>
        <taxon>Streptophyta</taxon>
        <taxon>Embryophyta</taxon>
        <taxon>Marchantiophyta</taxon>
        <taxon>Marchantiopsida</taxon>
        <taxon>Marchantiidae</taxon>
        <taxon>Marchantiales</taxon>
        <taxon>Ricciaceae</taxon>
        <taxon>Riccia</taxon>
    </lineage>
</organism>
<protein>
    <submittedName>
        <fullName evidence="3">Uncharacterized protein</fullName>
    </submittedName>
</protein>
<proteinExistence type="predicted"/>
<dbReference type="AlphaFoldDB" id="A0ABD3IIZ1"/>
<sequence length="214" mass="24096">MIGHRRRSREAAKAHCFSDVPGTSNSVPEASRFEPEPDLESDIENILSALQQVRQKSISDGQKESDELLSSTAAEIKALVDQAKEKIHEEREALSKQTTKICREPLLPDPIYMDMRLLQYETALKEDAAKYKSAYEGKKEKAAYTDLEGVCSQKLSEAEQAIKKLKMNEKSFHMLKRSLGTVFEDSSDDEVESSVSDYVRRLQSTTARASSFRA</sequence>
<gene>
    <name evidence="3" type="ORF">R1sor_020357</name>
</gene>
<feature type="region of interest" description="Disordered" evidence="2">
    <location>
        <begin position="1"/>
        <end position="38"/>
    </location>
</feature>
<reference evidence="3 4" key="1">
    <citation type="submission" date="2024-09" db="EMBL/GenBank/DDBJ databases">
        <title>Chromosome-scale assembly of Riccia sorocarpa.</title>
        <authorList>
            <person name="Paukszto L."/>
        </authorList>
    </citation>
    <scope>NUCLEOTIDE SEQUENCE [LARGE SCALE GENOMIC DNA]</scope>
    <source>
        <strain evidence="3">LP-2024</strain>
        <tissue evidence="3">Aerial parts of the thallus</tissue>
    </source>
</reference>
<dbReference type="PANTHER" id="PTHR35295">
    <property type="entry name" value="DNA LIGASE-LIKE PROTEIN"/>
    <property type="match status" value="1"/>
</dbReference>
<feature type="coiled-coil region" evidence="1">
    <location>
        <begin position="73"/>
        <end position="100"/>
    </location>
</feature>
<evidence type="ECO:0000256" key="2">
    <source>
        <dbReference type="SAM" id="MobiDB-lite"/>
    </source>
</evidence>
<dbReference type="Proteomes" id="UP001633002">
    <property type="component" value="Unassembled WGS sequence"/>
</dbReference>
<dbReference type="EMBL" id="JBJQOH010000001">
    <property type="protein sequence ID" value="KAL3702335.1"/>
    <property type="molecule type" value="Genomic_DNA"/>
</dbReference>
<dbReference type="PANTHER" id="PTHR35295:SF1">
    <property type="entry name" value="DNA LIGASE-LIKE PROTEIN"/>
    <property type="match status" value="1"/>
</dbReference>
<comment type="caution">
    <text evidence="3">The sequence shown here is derived from an EMBL/GenBank/DDBJ whole genome shotgun (WGS) entry which is preliminary data.</text>
</comment>
<name>A0ABD3IIZ1_9MARC</name>
<evidence type="ECO:0000313" key="3">
    <source>
        <dbReference type="EMBL" id="KAL3702335.1"/>
    </source>
</evidence>
<keyword evidence="4" id="KW-1185">Reference proteome</keyword>
<accession>A0ABD3IIZ1</accession>
<evidence type="ECO:0000256" key="1">
    <source>
        <dbReference type="SAM" id="Coils"/>
    </source>
</evidence>
<evidence type="ECO:0000313" key="4">
    <source>
        <dbReference type="Proteomes" id="UP001633002"/>
    </source>
</evidence>